<evidence type="ECO:0000256" key="1">
    <source>
        <dbReference type="ARBA" id="ARBA00004275"/>
    </source>
</evidence>
<accession>A0ABM8NZ63</accession>
<keyword evidence="6" id="KW-1185">Reference proteome</keyword>
<evidence type="ECO:0000313" key="5">
    <source>
        <dbReference type="EMBL" id="CAD6550289.1"/>
    </source>
</evidence>
<keyword evidence="2" id="KW-0576">Peroxisome</keyword>
<dbReference type="InterPro" id="IPR051053">
    <property type="entry name" value="ECH/Chromodomain_protein"/>
</dbReference>
<dbReference type="GO" id="GO:0008935">
    <property type="term" value="F:1,4-dihydroxy-2-naphthoyl-CoA synthase activity"/>
    <property type="evidence" value="ECO:0007669"/>
    <property type="project" value="UniProtKB-EC"/>
</dbReference>
<proteinExistence type="predicted"/>
<dbReference type="EMBL" id="CAJHCQ010000014">
    <property type="protein sequence ID" value="CAD6550289.1"/>
    <property type="molecule type" value="Genomic_DNA"/>
</dbReference>
<feature type="region of interest" description="Disordered" evidence="4">
    <location>
        <begin position="1"/>
        <end position="21"/>
    </location>
</feature>
<dbReference type="PANTHER" id="PTHR43684">
    <property type="match status" value="1"/>
</dbReference>
<evidence type="ECO:0000313" key="6">
    <source>
        <dbReference type="Proteomes" id="UP000656319"/>
    </source>
</evidence>
<feature type="compositionally biased region" description="Basic and acidic residues" evidence="4">
    <location>
        <begin position="7"/>
        <end position="21"/>
    </location>
</feature>
<dbReference type="InterPro" id="IPR029045">
    <property type="entry name" value="ClpP/crotonase-like_dom_sf"/>
</dbReference>
<evidence type="ECO:0000256" key="2">
    <source>
        <dbReference type="ARBA" id="ARBA00023140"/>
    </source>
</evidence>
<comment type="caution">
    <text evidence="5">The sequence shown here is derived from an EMBL/GenBank/DDBJ whole genome shotgun (WGS) entry which is preliminary data.</text>
</comment>
<dbReference type="Proteomes" id="UP000656319">
    <property type="component" value="Unassembled WGS sequence"/>
</dbReference>
<keyword evidence="3" id="KW-0413">Isomerase</keyword>
<dbReference type="InterPro" id="IPR001753">
    <property type="entry name" value="Enoyl-CoA_hydra/iso"/>
</dbReference>
<gene>
    <name evidence="5" type="primary">menB_3</name>
    <name evidence="5" type="ORF">LMG27952_04990</name>
</gene>
<protein>
    <submittedName>
        <fullName evidence="5">1,4-dihydroxy-2-naphthoyl-CoA synthase</fullName>
        <ecNumber evidence="5">4.1.3.36</ecNumber>
    </submittedName>
</protein>
<dbReference type="Pfam" id="PF00378">
    <property type="entry name" value="ECH_1"/>
    <property type="match status" value="1"/>
</dbReference>
<organism evidence="5 6">
    <name type="scientific">Paraburkholderia hiiakae</name>
    <dbReference type="NCBI Taxonomy" id="1081782"/>
    <lineage>
        <taxon>Bacteria</taxon>
        <taxon>Pseudomonadati</taxon>
        <taxon>Pseudomonadota</taxon>
        <taxon>Betaproteobacteria</taxon>
        <taxon>Burkholderiales</taxon>
        <taxon>Burkholderiaceae</taxon>
        <taxon>Paraburkholderia</taxon>
    </lineage>
</organism>
<dbReference type="EC" id="4.1.3.36" evidence="5"/>
<dbReference type="CDD" id="cd06558">
    <property type="entry name" value="crotonase-like"/>
    <property type="match status" value="1"/>
</dbReference>
<keyword evidence="5" id="KW-0456">Lyase</keyword>
<evidence type="ECO:0000256" key="4">
    <source>
        <dbReference type="SAM" id="MobiDB-lite"/>
    </source>
</evidence>
<dbReference type="PANTHER" id="PTHR43684:SF1">
    <property type="entry name" value="ENOYL-COA DELTA ISOMERASE 2"/>
    <property type="match status" value="1"/>
</dbReference>
<name>A0ABM8NZ63_9BURK</name>
<evidence type="ECO:0000256" key="3">
    <source>
        <dbReference type="ARBA" id="ARBA00023235"/>
    </source>
</evidence>
<dbReference type="SUPFAM" id="SSF52096">
    <property type="entry name" value="ClpP/crotonase"/>
    <property type="match status" value="1"/>
</dbReference>
<comment type="subcellular location">
    <subcellularLocation>
        <location evidence="1">Peroxisome</location>
    </subcellularLocation>
</comment>
<reference evidence="5 6" key="1">
    <citation type="submission" date="2020-10" db="EMBL/GenBank/DDBJ databases">
        <authorList>
            <person name="Peeters C."/>
        </authorList>
    </citation>
    <scope>NUCLEOTIDE SEQUENCE [LARGE SCALE GENOMIC DNA]</scope>
    <source>
        <strain evidence="5 6">LMG 27952</strain>
    </source>
</reference>
<sequence length="168" mass="18265">MAGGDVHAMHDALSEQPTERKRQIGKLVRHAQLCVRTIVGSRKPVMSCVNGVAAGFGLSLTAACDVVIAAEHATFASAYSRIGASSDSGSTFTLPQALGRRRAARWLYFAEQYSATEALRTFRAPPRTGLEHLSANQKWEWRATTGDAVPAYILACAMPTIRWKFSLI</sequence>
<dbReference type="Gene3D" id="3.90.226.10">
    <property type="entry name" value="2-enoyl-CoA Hydratase, Chain A, domain 1"/>
    <property type="match status" value="1"/>
</dbReference>